<comment type="caution">
    <text evidence="2">The sequence shown here is derived from an EMBL/GenBank/DDBJ whole genome shotgun (WGS) entry which is preliminary data.</text>
</comment>
<evidence type="ECO:0000313" key="2">
    <source>
        <dbReference type="EMBL" id="GAM00722.1"/>
    </source>
</evidence>
<protein>
    <recommendedName>
        <fullName evidence="4">TerL</fullName>
    </recommendedName>
</protein>
<proteinExistence type="predicted"/>
<evidence type="ECO:0000256" key="1">
    <source>
        <dbReference type="SAM" id="MobiDB-lite"/>
    </source>
</evidence>
<evidence type="ECO:0000313" key="3">
    <source>
        <dbReference type="Proteomes" id="UP000032305"/>
    </source>
</evidence>
<feature type="region of interest" description="Disordered" evidence="1">
    <location>
        <begin position="512"/>
        <end position="537"/>
    </location>
</feature>
<dbReference type="Proteomes" id="UP000032305">
    <property type="component" value="Unassembled WGS sequence"/>
</dbReference>
<keyword evidence="3" id="KW-1185">Reference proteome</keyword>
<name>A0A0A1W6C3_9SPHN</name>
<dbReference type="eggNOG" id="COG1783">
    <property type="taxonomic scope" value="Bacteria"/>
</dbReference>
<sequence length="537" mass="58504">MSGDLTRLMKPVGPVAGAFGIDPAFLAFIMGPVGGGKTTECIAKTMRIGMAQHAVWDPARECHVKKCRGAVVRDTYPNLDRTVIKSWHQWFPKKLGRWSGEAPRTHSFTLDIGVRGEPGFHQLDMEVIFTAIGDNSVEDVLRGLELTWLWLNEADLLPFSIIELGVGRVGRYPGMTDGGCAFAQIFGDFNAPEEDNWTYDLCVDKNIDPELAEVLAAESGGKQPLLAFHQQPGGLEDNAENLHNLPGGRAYYLKQAALLRKSPDKKRRMIDNLFGPVRSGTVVFPEFIDDISVNPTAPRGHVRQFEVVRGLPALIFADQGLMGAVLFAQLLPNIDQLRFFDEMARIFEDDAGHIEVSQIGGEAFGREVAGRLATQYPGLEIGLACCDPAGAAGEDAINHRSWRQDFQKGVGVHVKKVAVPGNAIAPRLKAVRDRLTTFVGTEPKLLVHPRCKMTRKGFNSKYVYRRVAVGGVDGGRFDSKPVKVQGFGDLMDAGQYGCFELAKGLKMAGGDGTAGAGRGGRRTITNESDYAMHGGRA</sequence>
<dbReference type="EMBL" id="BBPI01000035">
    <property type="protein sequence ID" value="GAM00722.1"/>
    <property type="molecule type" value="Genomic_DNA"/>
</dbReference>
<organism evidence="2 3">
    <name type="scientific">Sphingomonas parapaucimobilis NBRC 15100</name>
    <dbReference type="NCBI Taxonomy" id="1219049"/>
    <lineage>
        <taxon>Bacteria</taxon>
        <taxon>Pseudomonadati</taxon>
        <taxon>Pseudomonadota</taxon>
        <taxon>Alphaproteobacteria</taxon>
        <taxon>Sphingomonadales</taxon>
        <taxon>Sphingomonadaceae</taxon>
        <taxon>Sphingomonas</taxon>
    </lineage>
</organism>
<accession>A0A0A1W6C3</accession>
<gene>
    <name evidence="2" type="ORF">SP5_035_01220</name>
</gene>
<evidence type="ECO:0008006" key="4">
    <source>
        <dbReference type="Google" id="ProtNLM"/>
    </source>
</evidence>
<dbReference type="InterPro" id="IPR027417">
    <property type="entry name" value="P-loop_NTPase"/>
</dbReference>
<reference evidence="2 3" key="1">
    <citation type="submission" date="2014-11" db="EMBL/GenBank/DDBJ databases">
        <title>Whole genome shotgun sequence of Sphingomonas parapaucimobilis NBRC 15100.</title>
        <authorList>
            <person name="Katano-Makiyama Y."/>
            <person name="Hosoyama A."/>
            <person name="Hashimoto M."/>
            <person name="Hosoyama Y."/>
            <person name="Noguchi M."/>
            <person name="Numata M."/>
            <person name="Tsuchikane K."/>
            <person name="Hirakata S."/>
            <person name="Uohara A."/>
            <person name="Shimodaira J."/>
            <person name="Ohji S."/>
            <person name="Ichikawa N."/>
            <person name="Kimura A."/>
            <person name="Yamazoe A."/>
            <person name="Fujita N."/>
        </authorList>
    </citation>
    <scope>NUCLEOTIDE SEQUENCE [LARGE SCALE GENOMIC DNA]</scope>
    <source>
        <strain evidence="2 3">NBRC 15100</strain>
    </source>
</reference>
<dbReference type="AlphaFoldDB" id="A0A0A1W6C3"/>
<dbReference type="Gene3D" id="3.40.50.300">
    <property type="entry name" value="P-loop containing nucleotide triphosphate hydrolases"/>
    <property type="match status" value="1"/>
</dbReference>